<dbReference type="Pfam" id="PF00668">
    <property type="entry name" value="Condensation"/>
    <property type="match status" value="1"/>
</dbReference>
<dbReference type="FunFam" id="3.40.50.980:FF:000001">
    <property type="entry name" value="Non-ribosomal peptide synthetase"/>
    <property type="match status" value="1"/>
</dbReference>
<dbReference type="Proteomes" id="UP000029868">
    <property type="component" value="Unassembled WGS sequence"/>
</dbReference>
<dbReference type="AlphaFoldDB" id="A0A099KCX6"/>
<dbReference type="CDD" id="cd19531">
    <property type="entry name" value="LCL_NRPS-like"/>
    <property type="match status" value="1"/>
</dbReference>
<evidence type="ECO:0000259" key="1">
    <source>
        <dbReference type="Pfam" id="PF00501"/>
    </source>
</evidence>
<feature type="domain" description="AMP-dependent synthetase/ligase" evidence="1">
    <location>
        <begin position="539"/>
        <end position="892"/>
    </location>
</feature>
<dbReference type="PANTHER" id="PTHR45527">
    <property type="entry name" value="NONRIBOSOMAL PEPTIDE SYNTHETASE"/>
    <property type="match status" value="1"/>
</dbReference>
<feature type="non-terminal residue" evidence="4">
    <location>
        <position position="893"/>
    </location>
</feature>
<name>A0A099KCX6_COLPS</name>
<dbReference type="Gene3D" id="2.30.38.10">
    <property type="entry name" value="Luciferase, Domain 3"/>
    <property type="match status" value="1"/>
</dbReference>
<protein>
    <submittedName>
        <fullName evidence="4">Ornithine racemase</fullName>
        <ecNumber evidence="4">5.1.1.12</ecNumber>
    </submittedName>
</protein>
<dbReference type="GO" id="GO:0044550">
    <property type="term" value="P:secondary metabolite biosynthetic process"/>
    <property type="evidence" value="ECO:0007669"/>
    <property type="project" value="TreeGrafter"/>
</dbReference>
<dbReference type="InterPro" id="IPR000873">
    <property type="entry name" value="AMP-dep_synth/lig_dom"/>
</dbReference>
<dbReference type="RefSeq" id="WP_033084129.1">
    <property type="nucleotide sequence ID" value="NZ_JQEC01000062.1"/>
</dbReference>
<evidence type="ECO:0000259" key="3">
    <source>
        <dbReference type="Pfam" id="PF18563"/>
    </source>
</evidence>
<dbReference type="EMBL" id="JQEC01000062">
    <property type="protein sequence ID" value="KGJ88579.1"/>
    <property type="molecule type" value="Genomic_DNA"/>
</dbReference>
<dbReference type="GO" id="GO:0005829">
    <property type="term" value="C:cytosol"/>
    <property type="evidence" value="ECO:0007669"/>
    <property type="project" value="TreeGrafter"/>
</dbReference>
<dbReference type="OrthoDB" id="9757559at2"/>
<dbReference type="GO" id="GO:0043041">
    <property type="term" value="P:amino acid activation for nonribosomal peptide biosynthetic process"/>
    <property type="evidence" value="ECO:0007669"/>
    <property type="project" value="TreeGrafter"/>
</dbReference>
<dbReference type="GO" id="GO:0031177">
    <property type="term" value="F:phosphopantetheine binding"/>
    <property type="evidence" value="ECO:0007669"/>
    <property type="project" value="TreeGrafter"/>
</dbReference>
<proteinExistence type="predicted"/>
<dbReference type="Gene3D" id="3.30.559.10">
    <property type="entry name" value="Chloramphenicol acetyltransferase-like domain"/>
    <property type="match status" value="1"/>
</dbReference>
<dbReference type="PROSITE" id="PS00455">
    <property type="entry name" value="AMP_BINDING"/>
    <property type="match status" value="1"/>
</dbReference>
<feature type="domain" description="Condensation" evidence="2">
    <location>
        <begin position="76"/>
        <end position="517"/>
    </location>
</feature>
<dbReference type="InterPro" id="IPR020845">
    <property type="entry name" value="AMP-binding_CS"/>
</dbReference>
<dbReference type="PANTHER" id="PTHR45527:SF1">
    <property type="entry name" value="FATTY ACID SYNTHASE"/>
    <property type="match status" value="1"/>
</dbReference>
<dbReference type="SUPFAM" id="SSF56801">
    <property type="entry name" value="Acetyl-CoA synthetase-like"/>
    <property type="match status" value="1"/>
</dbReference>
<dbReference type="SUPFAM" id="SSF52777">
    <property type="entry name" value="CoA-dependent acyltransferases"/>
    <property type="match status" value="2"/>
</dbReference>
<dbReference type="Gene3D" id="3.40.50.980">
    <property type="match status" value="2"/>
</dbReference>
<reference evidence="4 5" key="1">
    <citation type="submission" date="2014-08" db="EMBL/GenBank/DDBJ databases">
        <title>Genomic and Phenotypic Diversity of Colwellia psychrerythraea strains from Disparate Marine Basins.</title>
        <authorList>
            <person name="Techtmann S.M."/>
            <person name="Stelling S.C."/>
            <person name="Utturkar S.M."/>
            <person name="Alshibli N."/>
            <person name="Harris A."/>
            <person name="Brown S.D."/>
            <person name="Hazen T.C."/>
        </authorList>
    </citation>
    <scope>NUCLEOTIDE SEQUENCE [LARGE SCALE GENOMIC DNA]</scope>
    <source>
        <strain evidence="4 5">GAB14E</strain>
    </source>
</reference>
<feature type="domain" description="TubC N-terminal docking" evidence="3">
    <location>
        <begin position="5"/>
        <end position="53"/>
    </location>
</feature>
<dbReference type="InterPro" id="IPR001242">
    <property type="entry name" value="Condensation_dom"/>
</dbReference>
<dbReference type="Gene3D" id="1.10.10.1830">
    <property type="entry name" value="Non-ribosomal peptide synthase, adenylation domain"/>
    <property type="match status" value="1"/>
</dbReference>
<dbReference type="InterPro" id="IPR041464">
    <property type="entry name" value="TubC_N"/>
</dbReference>
<evidence type="ECO:0000313" key="4">
    <source>
        <dbReference type="EMBL" id="KGJ88579.1"/>
    </source>
</evidence>
<sequence length="893" mass="100168">MNLVALLKEVKNKGITLYLNDGKLAFKAPAGAMNKALKSQVVALKVELVELLEKRDSTETSKIEVIDRQPDDALVTSFPQQRLWFVDKLGRGSHQYNISAALKLSGTLKPEALEKAFSSIVSRHETLRTYFVAGDDGQPVQKIQNVDGFDVVTIDLSTIEAKNQQEEVIRYVDQETTYNFNLNSDFMLRVHVLKLSDAEHILLVTMHHIASDGWSVGVLITEFSTLYAAYAQGKGNPLAPLAVQYADYAHWQRNGIEGKVLDKQLSFWTNQLAGLPIIHSLPLDLPRPSKQRFAGHIYSCNMSKTKLDVFEQYCKDNGATLFMGLHAVFSVLLARYSNETDIVIGSPVANREQPEVEPLIGYFANTLVLRSDLSDKPTFNALLAQSKKTLLDAYANQQVPFEQVVEQLQPERSLSYSLLFQVMLVLQNNVQGSEELPDLTLSHVKQKNTVSKFDLTLNIMKNDEGLRVRWEYNTDLFKVETIKCLAEHFERLFEGLLSAPENNVFDVKMLSEPEYYQQLTTWNDTAVIYPKDKCIHELFEAQVEKTPNAIAAVFEDQKLNYSELNNKVNQLAHYLIEQKQVKPDTLVGICMERSLEMVIAIFAVLKAGGAYVPLDPDFPKARLAYMLQDANLSIVLTQIKLRGKISINDNQLEYLDDSMFLQHLSDYSTDNIDPLSQGLTSKHLAYVIYTSGSTGKPKGVMVPHSAVVHYLAHAVENYLTDNIVGSVLSSPLSFDATVTTLLTPLMAGRKIVILPEKQDLVVEGLINYFNAEYDYLFKITPAHLELLSTCNISGNAQHIVVIGGEQLTTRCLMPWKRDLLPNTIYVNEYGPTETAVGCSTYWIRELQDLEYDVHAVPIGQPINNIKFYVLYNGQPIPLGAIGELYIGGDGVTH</sequence>
<keyword evidence="4" id="KW-0413">Isomerase</keyword>
<dbReference type="InterPro" id="IPR023213">
    <property type="entry name" value="CAT-like_dom_sf"/>
</dbReference>
<dbReference type="EC" id="5.1.1.12" evidence="4"/>
<gene>
    <name evidence="4" type="ORF">GAB14E_4205</name>
</gene>
<dbReference type="Gene3D" id="3.30.559.30">
    <property type="entry name" value="Nonribosomal peptide synthetase, condensation domain"/>
    <property type="match status" value="1"/>
</dbReference>
<comment type="caution">
    <text evidence="4">The sequence shown here is derived from an EMBL/GenBank/DDBJ whole genome shotgun (WGS) entry which is preliminary data.</text>
</comment>
<accession>A0A099KCX6</accession>
<evidence type="ECO:0000259" key="2">
    <source>
        <dbReference type="Pfam" id="PF00668"/>
    </source>
</evidence>
<dbReference type="FunFam" id="3.30.559.10:FF:000012">
    <property type="entry name" value="Non-ribosomal peptide synthetase"/>
    <property type="match status" value="1"/>
</dbReference>
<dbReference type="Pfam" id="PF18563">
    <property type="entry name" value="TubC_N"/>
    <property type="match status" value="1"/>
</dbReference>
<dbReference type="Pfam" id="PF00501">
    <property type="entry name" value="AMP-binding"/>
    <property type="match status" value="1"/>
</dbReference>
<dbReference type="InterPro" id="IPR044894">
    <property type="entry name" value="TubC_N_sf"/>
</dbReference>
<organism evidence="4 5">
    <name type="scientific">Colwellia psychrerythraea</name>
    <name type="common">Vibrio psychroerythus</name>
    <dbReference type="NCBI Taxonomy" id="28229"/>
    <lineage>
        <taxon>Bacteria</taxon>
        <taxon>Pseudomonadati</taxon>
        <taxon>Pseudomonadota</taxon>
        <taxon>Gammaproteobacteria</taxon>
        <taxon>Alteromonadales</taxon>
        <taxon>Colwelliaceae</taxon>
        <taxon>Colwellia</taxon>
    </lineage>
</organism>
<dbReference type="GO" id="GO:0050157">
    <property type="term" value="F:ornithine racemase activity"/>
    <property type="evidence" value="ECO:0007669"/>
    <property type="project" value="UniProtKB-EC"/>
</dbReference>
<evidence type="ECO:0000313" key="5">
    <source>
        <dbReference type="Proteomes" id="UP000029868"/>
    </source>
</evidence>